<dbReference type="OrthoDB" id="6415470at2759"/>
<accession>A0A158NLF9</accession>
<dbReference type="GO" id="GO:0005634">
    <property type="term" value="C:nucleus"/>
    <property type="evidence" value="ECO:0007669"/>
    <property type="project" value="TreeGrafter"/>
</dbReference>
<dbReference type="EnsemblMetazoa" id="XM_012202977.1">
    <property type="protein sequence ID" value="XP_012058367.1"/>
    <property type="gene ID" value="LOC105621506"/>
</dbReference>
<dbReference type="AlphaFoldDB" id="A0A158NLF9"/>
<organism evidence="1 2">
    <name type="scientific">Atta cephalotes</name>
    <name type="common">Leafcutter ant</name>
    <dbReference type="NCBI Taxonomy" id="12957"/>
    <lineage>
        <taxon>Eukaryota</taxon>
        <taxon>Metazoa</taxon>
        <taxon>Ecdysozoa</taxon>
        <taxon>Arthropoda</taxon>
        <taxon>Hexapoda</taxon>
        <taxon>Insecta</taxon>
        <taxon>Pterygota</taxon>
        <taxon>Neoptera</taxon>
        <taxon>Endopterygota</taxon>
        <taxon>Hymenoptera</taxon>
        <taxon>Apocrita</taxon>
        <taxon>Aculeata</taxon>
        <taxon>Formicoidea</taxon>
        <taxon>Formicidae</taxon>
        <taxon>Myrmicinae</taxon>
        <taxon>Atta</taxon>
    </lineage>
</organism>
<proteinExistence type="predicted"/>
<dbReference type="PANTHER" id="PTHR13475">
    <property type="entry name" value="NEUGRIN"/>
    <property type="match status" value="1"/>
</dbReference>
<evidence type="ECO:0000313" key="2">
    <source>
        <dbReference type="Proteomes" id="UP000005205"/>
    </source>
</evidence>
<dbReference type="Pfam" id="PF06413">
    <property type="entry name" value="Neugrin"/>
    <property type="match status" value="1"/>
</dbReference>
<dbReference type="eggNOG" id="ENOG502S1S4">
    <property type="taxonomic scope" value="Eukaryota"/>
</dbReference>
<dbReference type="Proteomes" id="UP000005205">
    <property type="component" value="Unassembled WGS sequence"/>
</dbReference>
<dbReference type="OMA" id="FMDVQKT"/>
<protein>
    <submittedName>
        <fullName evidence="1">Uncharacterized protein</fullName>
    </submittedName>
</protein>
<reference evidence="2" key="1">
    <citation type="journal article" date="2011" name="PLoS Genet.">
        <title>The genome sequence of the leaf-cutter ant Atta cephalotes reveals insights into its obligate symbiotic lifestyle.</title>
        <authorList>
            <person name="Suen G."/>
            <person name="Teiling C."/>
            <person name="Li L."/>
            <person name="Holt C."/>
            <person name="Abouheif E."/>
            <person name="Bornberg-Bauer E."/>
            <person name="Bouffard P."/>
            <person name="Caldera E.J."/>
            <person name="Cash E."/>
            <person name="Cavanaugh A."/>
            <person name="Denas O."/>
            <person name="Elhaik E."/>
            <person name="Fave M.J."/>
            <person name="Gadau J."/>
            <person name="Gibson J.D."/>
            <person name="Graur D."/>
            <person name="Grubbs K.J."/>
            <person name="Hagen D.E."/>
            <person name="Harkins T.T."/>
            <person name="Helmkampf M."/>
            <person name="Hu H."/>
            <person name="Johnson B.R."/>
            <person name="Kim J."/>
            <person name="Marsh S.E."/>
            <person name="Moeller J.A."/>
            <person name="Munoz-Torres M.C."/>
            <person name="Murphy M.C."/>
            <person name="Naughton M.C."/>
            <person name="Nigam S."/>
            <person name="Overson R."/>
            <person name="Rajakumar R."/>
            <person name="Reese J.T."/>
            <person name="Scott J.J."/>
            <person name="Smith C.R."/>
            <person name="Tao S."/>
            <person name="Tsutsui N.D."/>
            <person name="Viljakainen L."/>
            <person name="Wissler L."/>
            <person name="Yandell M.D."/>
            <person name="Zimmer F."/>
            <person name="Taylor J."/>
            <person name="Slater S.C."/>
            <person name="Clifton S.W."/>
            <person name="Warren W.C."/>
            <person name="Elsik C.G."/>
            <person name="Smith C.D."/>
            <person name="Weinstock G.M."/>
            <person name="Gerardo N.M."/>
            <person name="Currie C.R."/>
        </authorList>
    </citation>
    <scope>NUCLEOTIDE SEQUENCE [LARGE SCALE GENOMIC DNA]</scope>
</reference>
<reference evidence="1" key="2">
    <citation type="submission" date="2016-04" db="UniProtKB">
        <authorList>
            <consortium name="EnsemblMetazoa"/>
        </authorList>
    </citation>
    <scope>IDENTIFICATION</scope>
</reference>
<dbReference type="InterPro" id="IPR010487">
    <property type="entry name" value="NGRN/Rrg9"/>
</dbReference>
<name>A0A158NLF9_ATTCE</name>
<dbReference type="KEGG" id="acep:105621506"/>
<dbReference type="FunCoup" id="A0A158NLF9">
    <property type="interactions" value="387"/>
</dbReference>
<dbReference type="PANTHER" id="PTHR13475:SF3">
    <property type="entry name" value="NEUGRIN"/>
    <property type="match status" value="1"/>
</dbReference>
<evidence type="ECO:0000313" key="1">
    <source>
        <dbReference type="EnsemblMetazoa" id="XP_012058367.1"/>
    </source>
</evidence>
<keyword evidence="2" id="KW-1185">Reference proteome</keyword>
<dbReference type="EMBL" id="ADTU01019395">
    <property type="status" value="NOT_ANNOTATED_CDS"/>
    <property type="molecule type" value="Genomic_DNA"/>
</dbReference>
<dbReference type="InParanoid" id="A0A158NLF9"/>
<sequence length="410" mass="48291">MKFIEKDESVDNFDAEDISEFETDFMNVGTSHKMYKREMQNRKERFKQQIVQKYFKEKEPRFLTFAEKELIQKLHNFNPEEWTIEKLSESFPALPETIRKILRTKWLPKSVEKVVEYDNVVKRNWEKFRKGEFPLSPILSEHLTKFKNRKIISTDRELAKRFVPTLEFKKPKSQLFSSIVQTYLDEKQEDMKLLSQEHNSNKLTDKSNHYENQNLLTASTMTNSMTVIKSTETYRLNKKLSSTSRIDSQNHDVPFNKKKEKLLIFDEFIKEKLEDINEESPEEGSILLNAYRKQIDASQEVQSTEVATASDNAVIYPKEGAPSKIVRQSEKDVSINFNDKNRSFNIIEADDNLLNTSIIARNKKVDVELNYAKPIKIAKHLYKPGMTYRISDCYYDDDGEFLYRVPSVHN</sequence>
<gene>
    <name evidence="1" type="primary">105621506</name>
</gene>